<comment type="caution">
    <text evidence="3">The sequence shown here is derived from an EMBL/GenBank/DDBJ whole genome shotgun (WGS) entry which is preliminary data.</text>
</comment>
<keyword evidence="4" id="KW-1185">Reference proteome</keyword>
<dbReference type="EMBL" id="JAVXUO010000086">
    <property type="protein sequence ID" value="KAK2995584.1"/>
    <property type="molecule type" value="Genomic_DNA"/>
</dbReference>
<reference evidence="3" key="1">
    <citation type="submission" date="2022-12" db="EMBL/GenBank/DDBJ databases">
        <title>Draft genome assemblies for two species of Escallonia (Escalloniales).</title>
        <authorList>
            <person name="Chanderbali A."/>
            <person name="Dervinis C."/>
            <person name="Anghel I."/>
            <person name="Soltis D."/>
            <person name="Soltis P."/>
            <person name="Zapata F."/>
        </authorList>
    </citation>
    <scope>NUCLEOTIDE SEQUENCE</scope>
    <source>
        <strain evidence="3">UCBG92.1500</strain>
        <tissue evidence="3">Leaf</tissue>
    </source>
</reference>
<name>A0AA88RSX5_9ASTE</name>
<feature type="region of interest" description="Disordered" evidence="2">
    <location>
        <begin position="78"/>
        <end position="98"/>
    </location>
</feature>
<accession>A0AA88RSX5</accession>
<gene>
    <name evidence="3" type="ORF">RJ640_000060</name>
</gene>
<feature type="compositionally biased region" description="Polar residues" evidence="2">
    <location>
        <begin position="78"/>
        <end position="93"/>
    </location>
</feature>
<evidence type="ECO:0000313" key="4">
    <source>
        <dbReference type="Proteomes" id="UP001187471"/>
    </source>
</evidence>
<organism evidence="3 4">
    <name type="scientific">Escallonia rubra</name>
    <dbReference type="NCBI Taxonomy" id="112253"/>
    <lineage>
        <taxon>Eukaryota</taxon>
        <taxon>Viridiplantae</taxon>
        <taxon>Streptophyta</taxon>
        <taxon>Embryophyta</taxon>
        <taxon>Tracheophyta</taxon>
        <taxon>Spermatophyta</taxon>
        <taxon>Magnoliopsida</taxon>
        <taxon>eudicotyledons</taxon>
        <taxon>Gunneridae</taxon>
        <taxon>Pentapetalae</taxon>
        <taxon>asterids</taxon>
        <taxon>campanulids</taxon>
        <taxon>Escalloniales</taxon>
        <taxon>Escalloniaceae</taxon>
        <taxon>Escallonia</taxon>
    </lineage>
</organism>
<evidence type="ECO:0000256" key="2">
    <source>
        <dbReference type="SAM" id="MobiDB-lite"/>
    </source>
</evidence>
<sequence>MGVLCWVGVNRLSNVSKHKQKPGCPSLDTWGALDEERVLQVTPTVRGRRIESNMRHVHSPGSRAKGGKAWHLRTQTLTSQSEVSPYNPQSSQPLLPRNELGELRDKAEDKDKPQPLFMVDDKRNKMTKKELETLLKQNPLLGEWISLVPELQEPANYGTDWVICIHEEQLRSGYRLHLHPFTLKNVRPLQDGAWLACAQWLEEVVAKANNPCDLKRTGMPTMHSYDIQMLSRFEMAREVAAHKGQEKREVIAQTEEVVKRAQKLTKRETNLFGQVEVLEKRLERARKKAVEARDQGIQDYLDGNAGNEWLKKCTEDSLKIYKKGFLKANEICKETIWSAVTPGEIFNGDGFALKPGQSIVLTPLLDGLVKYVVELVATSTKMAKENATPLRPLMVGETAAVLNVMGI</sequence>
<evidence type="ECO:0000313" key="3">
    <source>
        <dbReference type="EMBL" id="KAK2995584.1"/>
    </source>
</evidence>
<feature type="coiled-coil region" evidence="1">
    <location>
        <begin position="268"/>
        <end position="295"/>
    </location>
</feature>
<proteinExistence type="predicted"/>
<protein>
    <submittedName>
        <fullName evidence="3">Uncharacterized protein</fullName>
    </submittedName>
</protein>
<dbReference type="Proteomes" id="UP001187471">
    <property type="component" value="Unassembled WGS sequence"/>
</dbReference>
<keyword evidence="1" id="KW-0175">Coiled coil</keyword>
<dbReference type="AlphaFoldDB" id="A0AA88RSX5"/>
<evidence type="ECO:0000256" key="1">
    <source>
        <dbReference type="SAM" id="Coils"/>
    </source>
</evidence>